<evidence type="ECO:0000256" key="1">
    <source>
        <dbReference type="SAM" id="Phobius"/>
    </source>
</evidence>
<comment type="caution">
    <text evidence="3">The sequence shown here is derived from an EMBL/GenBank/DDBJ whole genome shotgun (WGS) entry which is preliminary data.</text>
</comment>
<keyword evidence="3" id="KW-0540">Nuclease</keyword>
<feature type="transmembrane region" description="Helical" evidence="1">
    <location>
        <begin position="15"/>
        <end position="34"/>
    </location>
</feature>
<keyword evidence="3" id="KW-0255">Endonuclease</keyword>
<name>A0A921KBZ8_9BIFI</name>
<sequence length="246" mass="27145">MGSHALPQQVARRAAVLRVVLSCVCGLILAFTLLRMYPSLGTIVGQERAHGPAVTLLMTLVVRSEEEGGSESVDASYSRDAFRYQQIDADGNGCMIRDDILARDLTHIQFSKQKRCQVESGNLEDPYTGKTIAFQRGQATSSLVQIDHVVALHDAWNSGAKNWSVSKRTRFGNDPFNLLAVEGKANQNKSDKHAGKWLPSNKAYQCGYVARQIAIKAKYGLSVTAQEKQGMLRALHYCPGQPLPRW</sequence>
<feature type="domain" description="GmrSD restriction endonucleases C-terminal" evidence="2">
    <location>
        <begin position="96"/>
        <end position="233"/>
    </location>
</feature>
<dbReference type="Proteomes" id="UP000715651">
    <property type="component" value="Unassembled WGS sequence"/>
</dbReference>
<keyword evidence="1" id="KW-0812">Transmembrane</keyword>
<keyword evidence="1" id="KW-0472">Membrane</keyword>
<evidence type="ECO:0000259" key="2">
    <source>
        <dbReference type="Pfam" id="PF07510"/>
    </source>
</evidence>
<accession>A0A921KBZ8</accession>
<dbReference type="Pfam" id="PF07510">
    <property type="entry name" value="GmrSD_C"/>
    <property type="match status" value="1"/>
</dbReference>
<dbReference type="PANTHER" id="PTHR24094">
    <property type="entry name" value="SECRETED PROTEIN"/>
    <property type="match status" value="1"/>
</dbReference>
<dbReference type="PANTHER" id="PTHR24094:SF15">
    <property type="entry name" value="AMP-DEPENDENT SYNTHETASE_LIGASE DOMAIN-CONTAINING PROTEIN-RELATED"/>
    <property type="match status" value="1"/>
</dbReference>
<dbReference type="EMBL" id="DYWK01000002">
    <property type="protein sequence ID" value="HJF17784.1"/>
    <property type="molecule type" value="Genomic_DNA"/>
</dbReference>
<proteinExistence type="predicted"/>
<dbReference type="InterPro" id="IPR011089">
    <property type="entry name" value="GmrSD_C"/>
</dbReference>
<protein>
    <submittedName>
        <fullName evidence="3">HNH endonuclease family protein</fullName>
    </submittedName>
</protein>
<evidence type="ECO:0000313" key="4">
    <source>
        <dbReference type="Proteomes" id="UP000715651"/>
    </source>
</evidence>
<keyword evidence="1" id="KW-1133">Transmembrane helix</keyword>
<reference evidence="3" key="1">
    <citation type="journal article" date="2021" name="PeerJ">
        <title>Extensive microbial diversity within the chicken gut microbiome revealed by metagenomics and culture.</title>
        <authorList>
            <person name="Gilroy R."/>
            <person name="Ravi A."/>
            <person name="Getino M."/>
            <person name="Pursley I."/>
            <person name="Horton D.L."/>
            <person name="Alikhan N.F."/>
            <person name="Baker D."/>
            <person name="Gharbi K."/>
            <person name="Hall N."/>
            <person name="Watson M."/>
            <person name="Adriaenssens E.M."/>
            <person name="Foster-Nyarko E."/>
            <person name="Jarju S."/>
            <person name="Secka A."/>
            <person name="Antonio M."/>
            <person name="Oren A."/>
            <person name="Chaudhuri R.R."/>
            <person name="La Ragione R."/>
            <person name="Hildebrand F."/>
            <person name="Pallen M.J."/>
        </authorList>
    </citation>
    <scope>NUCLEOTIDE SEQUENCE</scope>
    <source>
        <strain evidence="3">578</strain>
    </source>
</reference>
<dbReference type="GO" id="GO:0004519">
    <property type="term" value="F:endonuclease activity"/>
    <property type="evidence" value="ECO:0007669"/>
    <property type="project" value="UniProtKB-KW"/>
</dbReference>
<evidence type="ECO:0000313" key="3">
    <source>
        <dbReference type="EMBL" id="HJF17784.1"/>
    </source>
</evidence>
<gene>
    <name evidence="3" type="ORF">K8U78_01215</name>
</gene>
<keyword evidence="3" id="KW-0378">Hydrolase</keyword>
<reference evidence="3" key="2">
    <citation type="submission" date="2021-09" db="EMBL/GenBank/DDBJ databases">
        <authorList>
            <person name="Gilroy R."/>
        </authorList>
    </citation>
    <scope>NUCLEOTIDE SEQUENCE</scope>
    <source>
        <strain evidence="3">578</strain>
    </source>
</reference>
<organism evidence="3 4">
    <name type="scientific">Aeriscardovia aeriphila</name>
    <dbReference type="NCBI Taxonomy" id="218139"/>
    <lineage>
        <taxon>Bacteria</taxon>
        <taxon>Bacillati</taxon>
        <taxon>Actinomycetota</taxon>
        <taxon>Actinomycetes</taxon>
        <taxon>Bifidobacteriales</taxon>
        <taxon>Bifidobacteriaceae</taxon>
        <taxon>Aeriscardovia</taxon>
    </lineage>
</organism>
<dbReference type="AlphaFoldDB" id="A0A921KBZ8"/>